<protein>
    <submittedName>
        <fullName evidence="1">Phage portal protein</fullName>
    </submittedName>
</protein>
<dbReference type="AlphaFoldDB" id="A0A2I1IMM7"/>
<dbReference type="InterPro" id="IPR006944">
    <property type="entry name" value="Phage/GTA_portal"/>
</dbReference>
<accession>A0A2I1IMM7</accession>
<dbReference type="EMBL" id="PKKO01000003">
    <property type="protein sequence ID" value="PKY72377.1"/>
    <property type="molecule type" value="Genomic_DNA"/>
</dbReference>
<proteinExistence type="predicted"/>
<sequence>MSRQKIPVLAPIPLWPRTGGTAPRSQQCLNPRIRVKASRARGGHRKENKLSFMDAIARFLGRTGAGTPGQEVALAPGGMPVNLIALPSGGGWLNPEKMSVAQLWRTQPHLRTVVDFLAGNVAQLSLHAFTENAAGEQERDKTSPVAAWVQQPNDYQTMPDFLRAFTIERLLYDQAFIWVLTGPDGALQTRVLPSEAVTVTRDAFGVPTRYEYAIADTAGVKSSHTIPTNEVIEFKGWTPSEPGATSSPVETLRQILSEQYYSWWRRAAMSKRGGRFQGFFSRPKDAPMWTDDDRRRWDEMRQAFAIGGERAGDDMLLEDGMTYQQAAPSAQETQWAESVTLSLLTICQVFHVNPTMVGVLDNANYSNVREFRRALYTDTLGPLLREIEARLSRFVLPLLGAPDGAWVQFNVEGKLRGSFEEQARVMSAAIGAPFMTRNEGRRMRGLPPVEGGDELITPLNVAIGGQASPLDGGEGRPSEGEKDALAVVRGFLSRQERSVQAKKQAGLTEWWQAGRWQKELTADLANAGVTDAAERAAIINEIAYSAYVEGKQVQTSQILGALE</sequence>
<reference evidence="1 2" key="1">
    <citation type="submission" date="2017-12" db="EMBL/GenBank/DDBJ databases">
        <title>Phylogenetic diversity of female urinary microbiome.</title>
        <authorList>
            <person name="Thomas-White K."/>
            <person name="Wolfe A.J."/>
        </authorList>
    </citation>
    <scope>NUCLEOTIDE SEQUENCE [LARGE SCALE GENOMIC DNA]</scope>
    <source>
        <strain evidence="1 2">UMB0402</strain>
    </source>
</reference>
<organism evidence="1 2">
    <name type="scientific">Winkia neuii</name>
    <dbReference type="NCBI Taxonomy" id="33007"/>
    <lineage>
        <taxon>Bacteria</taxon>
        <taxon>Bacillati</taxon>
        <taxon>Actinomycetota</taxon>
        <taxon>Actinomycetes</taxon>
        <taxon>Actinomycetales</taxon>
        <taxon>Actinomycetaceae</taxon>
        <taxon>Winkia</taxon>
    </lineage>
</organism>
<dbReference type="InterPro" id="IPR006427">
    <property type="entry name" value="Portal_HK97"/>
</dbReference>
<gene>
    <name evidence="1" type="ORF">CYJ19_05915</name>
</gene>
<keyword evidence="2" id="KW-1185">Reference proteome</keyword>
<name>A0A2I1IMM7_9ACTO</name>
<evidence type="ECO:0000313" key="2">
    <source>
        <dbReference type="Proteomes" id="UP000235122"/>
    </source>
</evidence>
<evidence type="ECO:0000313" key="1">
    <source>
        <dbReference type="EMBL" id="PKY72377.1"/>
    </source>
</evidence>
<dbReference type="Pfam" id="PF04860">
    <property type="entry name" value="Phage_portal"/>
    <property type="match status" value="1"/>
</dbReference>
<comment type="caution">
    <text evidence="1">The sequence shown here is derived from an EMBL/GenBank/DDBJ whole genome shotgun (WGS) entry which is preliminary data.</text>
</comment>
<dbReference type="NCBIfam" id="TIGR01537">
    <property type="entry name" value="portal_HK97"/>
    <property type="match status" value="1"/>
</dbReference>
<dbReference type="Proteomes" id="UP000235122">
    <property type="component" value="Unassembled WGS sequence"/>
</dbReference>